<proteinExistence type="predicted"/>
<feature type="non-terminal residue" evidence="1">
    <location>
        <position position="1"/>
    </location>
</feature>
<dbReference type="EMBL" id="JAHFXF010000155">
    <property type="protein sequence ID" value="KAG9694637.1"/>
    <property type="molecule type" value="Genomic_DNA"/>
</dbReference>
<dbReference type="Proteomes" id="UP000779574">
    <property type="component" value="Unassembled WGS sequence"/>
</dbReference>
<accession>A0A9P8ENT2</accession>
<reference evidence="1" key="2">
    <citation type="submission" date="2021-08" db="EMBL/GenBank/DDBJ databases">
        <authorList>
            <person name="Gostincar C."/>
            <person name="Sun X."/>
            <person name="Song Z."/>
            <person name="Gunde-Cimerman N."/>
        </authorList>
    </citation>
    <scope>NUCLEOTIDE SEQUENCE</scope>
    <source>
        <strain evidence="1">EXF-9911</strain>
    </source>
</reference>
<protein>
    <submittedName>
        <fullName evidence="1">Uncharacterized protein</fullName>
    </submittedName>
</protein>
<comment type="caution">
    <text evidence="1">The sequence shown here is derived from an EMBL/GenBank/DDBJ whole genome shotgun (WGS) entry which is preliminary data.</text>
</comment>
<organism evidence="1 2">
    <name type="scientific">Aureobasidium melanogenum</name>
    <name type="common">Aureobasidium pullulans var. melanogenum</name>
    <dbReference type="NCBI Taxonomy" id="46634"/>
    <lineage>
        <taxon>Eukaryota</taxon>
        <taxon>Fungi</taxon>
        <taxon>Dikarya</taxon>
        <taxon>Ascomycota</taxon>
        <taxon>Pezizomycotina</taxon>
        <taxon>Dothideomycetes</taxon>
        <taxon>Dothideomycetidae</taxon>
        <taxon>Dothideales</taxon>
        <taxon>Saccotheciaceae</taxon>
        <taxon>Aureobasidium</taxon>
    </lineage>
</organism>
<sequence>MAQSCPRLTSTTSCSGLHIITAILNQSRLEQTTLSNGTGLGYHRDRFLNFFSILERNLQASDTGRALGLSVYTLVLRTYEICTTRVLARVRNKQLQIAMVSSSLLASFRAWVEETSLRELVEPMVTVSPGAYPMPNHITTMAVPHGTPTLLPLLKASTALAAQPNT</sequence>
<reference evidence="1" key="1">
    <citation type="journal article" date="2021" name="J Fungi (Basel)">
        <title>Virulence traits and population genomics of the black yeast Aureobasidium melanogenum.</title>
        <authorList>
            <person name="Cernosa A."/>
            <person name="Sun X."/>
            <person name="Gostincar C."/>
            <person name="Fang C."/>
            <person name="Gunde-Cimerman N."/>
            <person name="Song Z."/>
        </authorList>
    </citation>
    <scope>NUCLEOTIDE SEQUENCE</scope>
    <source>
        <strain evidence="1">EXF-9911</strain>
    </source>
</reference>
<name>A0A9P8ENT2_AURME</name>
<evidence type="ECO:0000313" key="2">
    <source>
        <dbReference type="Proteomes" id="UP000779574"/>
    </source>
</evidence>
<dbReference type="AlphaFoldDB" id="A0A9P8ENT2"/>
<evidence type="ECO:0000313" key="1">
    <source>
        <dbReference type="EMBL" id="KAG9694637.1"/>
    </source>
</evidence>
<gene>
    <name evidence="1" type="ORF">KCU76_g5080</name>
</gene>